<dbReference type="PANTHER" id="PTHR30632">
    <property type="entry name" value="MOLYBDATE-BINDING PERIPLASMIC PROTEIN"/>
    <property type="match status" value="1"/>
</dbReference>
<dbReference type="Gene3D" id="3.40.190.10">
    <property type="entry name" value="Periplasmic binding protein-like II"/>
    <property type="match status" value="3"/>
</dbReference>
<keyword evidence="6" id="KW-1185">Reference proteome</keyword>
<evidence type="ECO:0000256" key="3">
    <source>
        <dbReference type="ARBA" id="ARBA00022729"/>
    </source>
</evidence>
<keyword evidence="4" id="KW-1133">Transmembrane helix</keyword>
<dbReference type="Proteomes" id="UP000004947">
    <property type="component" value="Unassembled WGS sequence"/>
</dbReference>
<dbReference type="AlphaFoldDB" id="A6DHY8"/>
<dbReference type="GO" id="GO:0015689">
    <property type="term" value="P:molybdate ion transport"/>
    <property type="evidence" value="ECO:0007669"/>
    <property type="project" value="InterPro"/>
</dbReference>
<keyword evidence="4" id="KW-0812">Transmembrane</keyword>
<evidence type="ECO:0000256" key="1">
    <source>
        <dbReference type="ARBA" id="ARBA00009175"/>
    </source>
</evidence>
<reference evidence="5 6" key="1">
    <citation type="journal article" date="2010" name="J. Bacteriol.">
        <title>Genome sequence of Lentisphaera araneosa HTCC2155T, the type species of the order Lentisphaerales in the phylum Lentisphaerae.</title>
        <authorList>
            <person name="Thrash J.C."/>
            <person name="Cho J.C."/>
            <person name="Vergin K.L."/>
            <person name="Morris R.M."/>
            <person name="Giovannoni S.J."/>
        </authorList>
    </citation>
    <scope>NUCLEOTIDE SEQUENCE [LARGE SCALE GENOMIC DNA]</scope>
    <source>
        <strain evidence="5 6">HTCC2155</strain>
    </source>
</reference>
<dbReference type="OrthoDB" id="9785015at2"/>
<dbReference type="InterPro" id="IPR005950">
    <property type="entry name" value="ModA"/>
</dbReference>
<keyword evidence="4" id="KW-0472">Membrane</keyword>
<evidence type="ECO:0000256" key="2">
    <source>
        <dbReference type="ARBA" id="ARBA00022723"/>
    </source>
</evidence>
<accession>A6DHY8</accession>
<keyword evidence="3" id="KW-0732">Signal</keyword>
<dbReference type="Pfam" id="PF13531">
    <property type="entry name" value="SBP_bac_11"/>
    <property type="match status" value="2"/>
</dbReference>
<evidence type="ECO:0000256" key="4">
    <source>
        <dbReference type="SAM" id="Phobius"/>
    </source>
</evidence>
<dbReference type="GO" id="GO:0046872">
    <property type="term" value="F:metal ion binding"/>
    <property type="evidence" value="ECO:0007669"/>
    <property type="project" value="UniProtKB-KW"/>
</dbReference>
<dbReference type="RefSeq" id="WP_007277523.1">
    <property type="nucleotide sequence ID" value="NZ_ABCK01000004.1"/>
</dbReference>
<evidence type="ECO:0000313" key="5">
    <source>
        <dbReference type="EMBL" id="EDM28642.1"/>
    </source>
</evidence>
<comment type="caution">
    <text evidence="5">The sequence shown here is derived from an EMBL/GenBank/DDBJ whole genome shotgun (WGS) entry which is preliminary data.</text>
</comment>
<dbReference type="NCBIfam" id="TIGR01256">
    <property type="entry name" value="modA"/>
    <property type="match status" value="1"/>
</dbReference>
<protein>
    <submittedName>
        <fullName evidence="5">Molybdate-binding periplasmic protein</fullName>
    </submittedName>
</protein>
<comment type="similarity">
    <text evidence="1">Belongs to the bacterial solute-binding protein ModA family.</text>
</comment>
<gene>
    <name evidence="5" type="ORF">LNTAR_08734</name>
</gene>
<dbReference type="InterPro" id="IPR050682">
    <property type="entry name" value="ModA/WtpA"/>
</dbReference>
<name>A6DHY8_9BACT</name>
<evidence type="ECO:0000313" key="6">
    <source>
        <dbReference type="Proteomes" id="UP000004947"/>
    </source>
</evidence>
<organism evidence="5 6">
    <name type="scientific">Lentisphaera araneosa HTCC2155</name>
    <dbReference type="NCBI Taxonomy" id="313628"/>
    <lineage>
        <taxon>Bacteria</taxon>
        <taxon>Pseudomonadati</taxon>
        <taxon>Lentisphaerota</taxon>
        <taxon>Lentisphaeria</taxon>
        <taxon>Lentisphaerales</taxon>
        <taxon>Lentisphaeraceae</taxon>
        <taxon>Lentisphaera</taxon>
    </lineage>
</organism>
<dbReference type="eggNOG" id="COG0725">
    <property type="taxonomic scope" value="Bacteria"/>
</dbReference>
<keyword evidence="2" id="KW-0479">Metal-binding</keyword>
<dbReference type="EMBL" id="ABCK01000004">
    <property type="protein sequence ID" value="EDM28642.1"/>
    <property type="molecule type" value="Genomic_DNA"/>
</dbReference>
<dbReference type="PANTHER" id="PTHR30632:SF0">
    <property type="entry name" value="SULFATE-BINDING PROTEIN"/>
    <property type="match status" value="1"/>
</dbReference>
<dbReference type="GO" id="GO:0030973">
    <property type="term" value="F:molybdate ion binding"/>
    <property type="evidence" value="ECO:0007669"/>
    <property type="project" value="TreeGrafter"/>
</dbReference>
<proteinExistence type="inferred from homology"/>
<dbReference type="STRING" id="313628.LNTAR_08734"/>
<sequence length="515" mass="57397">MAKKINTDKNLFQHSQQHGLRNFFISVIVVFVLGLAIFKMNDENTVSQDDELLVYCAAGIRMPIKEICQNYENETGVKVQIEYGSSGELESKIQQDAQFNKSRTDLYIPADNSFTDRTLAKKLSAEQLPLASFRLVLALKKDDPIKINSFDDLFKKNIKLAICNERAGAGKKTKDTLMPHELWDKLKANAKVIHSKVTECAASIKSSQDIRAGIIWDTTAKQFDLRIIDLEELNNSRAEISVNLISNNAKPSTALHLARYLSAPESAHIFEKYAFTPNSGDSWASQPALNLYCGGVNKNAVSKTIKEFEEREGVKISTSYAGCGTLVASIKADSLQGPDGFMTCDASYYDKVKNDFIAAKDVSSTEIVILVRKGNPKNIKALSDLQNEGIKFGTTNPKKSTLGYLSWKMLRELKIEEQAKQNAIVTTPTAHELLTAFSAHDKLDAALVYTANCALLNQEYELIPIQHPLATAIQNISINKKSKYPLLMGRLIRTLKSDKSRQRFLKAGFQWQGEL</sequence>
<feature type="transmembrane region" description="Helical" evidence="4">
    <location>
        <begin position="20"/>
        <end position="38"/>
    </location>
</feature>
<dbReference type="SUPFAM" id="SSF53850">
    <property type="entry name" value="Periplasmic binding protein-like II"/>
    <property type="match status" value="2"/>
</dbReference>